<dbReference type="InterPro" id="IPR013230">
    <property type="entry name" value="Peptidase_M15A_C"/>
</dbReference>
<gene>
    <name evidence="2" type="ORF">LCGC14_0987240</name>
</gene>
<sequence>MSKPSPHFSWAEFACNDGTAYPQEWRATRAVKLAAVLEDLRAFLGDGPLSVGSVFRTPDWNKLNGGAKASQHLRGRAADCYPPRPTGQRKRLIRSKFHRLAREFARIDPRVGAIGLYRWGVHLDTRARKNGRLVVWNQVSAGTAMHDGKRETSA</sequence>
<proteinExistence type="predicted"/>
<protein>
    <recommendedName>
        <fullName evidence="1">Peptidase M15A C-terminal domain-containing protein</fullName>
    </recommendedName>
</protein>
<name>A0A0F9N6W2_9ZZZZ</name>
<feature type="domain" description="Peptidase M15A C-terminal" evidence="1">
    <location>
        <begin position="6"/>
        <end position="83"/>
    </location>
</feature>
<reference evidence="2" key="1">
    <citation type="journal article" date="2015" name="Nature">
        <title>Complex archaea that bridge the gap between prokaryotes and eukaryotes.</title>
        <authorList>
            <person name="Spang A."/>
            <person name="Saw J.H."/>
            <person name="Jorgensen S.L."/>
            <person name="Zaremba-Niedzwiedzka K."/>
            <person name="Martijn J."/>
            <person name="Lind A.E."/>
            <person name="van Eijk R."/>
            <person name="Schleper C."/>
            <person name="Guy L."/>
            <person name="Ettema T.J."/>
        </authorList>
    </citation>
    <scope>NUCLEOTIDE SEQUENCE</scope>
</reference>
<dbReference type="SUPFAM" id="SSF55166">
    <property type="entry name" value="Hedgehog/DD-peptidase"/>
    <property type="match status" value="1"/>
</dbReference>
<dbReference type="InterPro" id="IPR009045">
    <property type="entry name" value="Zn_M74/Hedgehog-like"/>
</dbReference>
<dbReference type="Pfam" id="PF08291">
    <property type="entry name" value="Peptidase_M15_3"/>
    <property type="match status" value="1"/>
</dbReference>
<accession>A0A0F9N6W2</accession>
<dbReference type="AlphaFoldDB" id="A0A0F9N6W2"/>
<dbReference type="Gene3D" id="3.30.1380.10">
    <property type="match status" value="1"/>
</dbReference>
<dbReference type="EMBL" id="LAZR01003724">
    <property type="protein sequence ID" value="KKN15325.1"/>
    <property type="molecule type" value="Genomic_DNA"/>
</dbReference>
<organism evidence="2">
    <name type="scientific">marine sediment metagenome</name>
    <dbReference type="NCBI Taxonomy" id="412755"/>
    <lineage>
        <taxon>unclassified sequences</taxon>
        <taxon>metagenomes</taxon>
        <taxon>ecological metagenomes</taxon>
    </lineage>
</organism>
<evidence type="ECO:0000259" key="1">
    <source>
        <dbReference type="Pfam" id="PF08291"/>
    </source>
</evidence>
<evidence type="ECO:0000313" key="2">
    <source>
        <dbReference type="EMBL" id="KKN15325.1"/>
    </source>
</evidence>
<comment type="caution">
    <text evidence="2">The sequence shown here is derived from an EMBL/GenBank/DDBJ whole genome shotgun (WGS) entry which is preliminary data.</text>
</comment>